<dbReference type="AlphaFoldDB" id="A0A382NI49"/>
<gene>
    <name evidence="1" type="ORF">METZ01_LOCUS312791</name>
</gene>
<evidence type="ECO:0000313" key="1">
    <source>
        <dbReference type="EMBL" id="SVC59937.1"/>
    </source>
</evidence>
<reference evidence="1" key="1">
    <citation type="submission" date="2018-05" db="EMBL/GenBank/DDBJ databases">
        <authorList>
            <person name="Lanie J.A."/>
            <person name="Ng W.-L."/>
            <person name="Kazmierczak K.M."/>
            <person name="Andrzejewski T.M."/>
            <person name="Davidsen T.M."/>
            <person name="Wayne K.J."/>
            <person name="Tettelin H."/>
            <person name="Glass J.I."/>
            <person name="Rusch D."/>
            <person name="Podicherti R."/>
            <person name="Tsui H.-C.T."/>
            <person name="Winkler M.E."/>
        </authorList>
    </citation>
    <scope>NUCLEOTIDE SEQUENCE</scope>
</reference>
<dbReference type="EMBL" id="UINC01100128">
    <property type="protein sequence ID" value="SVC59937.1"/>
    <property type="molecule type" value="Genomic_DNA"/>
</dbReference>
<accession>A0A382NI49</accession>
<protein>
    <recommendedName>
        <fullName evidence="2">Co-chaperone DjlA N-terminal domain-containing protein</fullName>
    </recommendedName>
</protein>
<sequence length="130" mass="15102">MNTDYNIENSKERTPMESLILLLVILGLSDRQLVFEEQTKIQAIVTNHFPEHSEQRYQELLQSTISTIKNLDFNSQTELLKTVSAELKTYYSGKETLPIIFSELKELLEADGIVYSFEAQLLEMINEIWN</sequence>
<name>A0A382NI49_9ZZZZ</name>
<organism evidence="1">
    <name type="scientific">marine metagenome</name>
    <dbReference type="NCBI Taxonomy" id="408172"/>
    <lineage>
        <taxon>unclassified sequences</taxon>
        <taxon>metagenomes</taxon>
        <taxon>ecological metagenomes</taxon>
    </lineage>
</organism>
<proteinExistence type="predicted"/>
<dbReference type="InterPro" id="IPR029024">
    <property type="entry name" value="TerB-like"/>
</dbReference>
<dbReference type="SUPFAM" id="SSF158682">
    <property type="entry name" value="TerB-like"/>
    <property type="match status" value="1"/>
</dbReference>
<evidence type="ECO:0008006" key="2">
    <source>
        <dbReference type="Google" id="ProtNLM"/>
    </source>
</evidence>